<dbReference type="AlphaFoldDB" id="A0A6C0KJL7"/>
<organism evidence="1">
    <name type="scientific">viral metagenome</name>
    <dbReference type="NCBI Taxonomy" id="1070528"/>
    <lineage>
        <taxon>unclassified sequences</taxon>
        <taxon>metagenomes</taxon>
        <taxon>organismal metagenomes</taxon>
    </lineage>
</organism>
<evidence type="ECO:0008006" key="2">
    <source>
        <dbReference type="Google" id="ProtNLM"/>
    </source>
</evidence>
<name>A0A6C0KJL7_9ZZZZ</name>
<dbReference type="Gene3D" id="3.90.550.10">
    <property type="entry name" value="Spore Coat Polysaccharide Biosynthesis Protein SpsA, Chain A"/>
    <property type="match status" value="1"/>
</dbReference>
<dbReference type="InterPro" id="IPR029044">
    <property type="entry name" value="Nucleotide-diphossugar_trans"/>
</dbReference>
<sequence length="206" mass="23999">MKITIITSCTRPENLPKLYESIEFEHVHKWIIIYDISKGQTYTWRYKKDNHIIEAECPHQGVLGYAQKNFGLKFVKGGMVYFLDDDTIMHPNFWRMLPALNEDTIYVWDQESYLYVPENSSGTFTEIDENLLLQRRAETPNLLKADVVHCTTIHIGMFLVPYKYINIPFIPHITLSAGILFTSIYEEDPSKCSYIPCVLSYGKQLC</sequence>
<dbReference type="EMBL" id="MN740926">
    <property type="protein sequence ID" value="QHU18212.1"/>
    <property type="molecule type" value="Genomic_DNA"/>
</dbReference>
<protein>
    <recommendedName>
        <fullName evidence="2">Glycosyltransferase 2-like domain-containing protein</fullName>
    </recommendedName>
</protein>
<reference evidence="1" key="1">
    <citation type="journal article" date="2020" name="Nature">
        <title>Giant virus diversity and host interactions through global metagenomics.</title>
        <authorList>
            <person name="Schulz F."/>
            <person name="Roux S."/>
            <person name="Paez-Espino D."/>
            <person name="Jungbluth S."/>
            <person name="Walsh D.A."/>
            <person name="Denef V.J."/>
            <person name="McMahon K.D."/>
            <person name="Konstantinidis K.T."/>
            <person name="Eloe-Fadrosh E.A."/>
            <person name="Kyrpides N.C."/>
            <person name="Woyke T."/>
        </authorList>
    </citation>
    <scope>NUCLEOTIDE SEQUENCE</scope>
    <source>
        <strain evidence="1">GVMAG-S-3300013006-138</strain>
    </source>
</reference>
<evidence type="ECO:0000313" key="1">
    <source>
        <dbReference type="EMBL" id="QHU18212.1"/>
    </source>
</evidence>
<dbReference type="CDD" id="cd00761">
    <property type="entry name" value="Glyco_tranf_GTA_type"/>
    <property type="match status" value="1"/>
</dbReference>
<dbReference type="SUPFAM" id="SSF53448">
    <property type="entry name" value="Nucleotide-diphospho-sugar transferases"/>
    <property type="match status" value="1"/>
</dbReference>
<accession>A0A6C0KJL7</accession>
<proteinExistence type="predicted"/>